<protein>
    <submittedName>
        <fullName evidence="2">Uncharacterized protein</fullName>
    </submittedName>
</protein>
<feature type="region of interest" description="Disordered" evidence="1">
    <location>
        <begin position="571"/>
        <end position="644"/>
    </location>
</feature>
<reference evidence="2 3" key="1">
    <citation type="submission" date="2017-03" db="EMBL/GenBank/DDBJ databases">
        <title>Genomes of endolithic fungi from Antarctica.</title>
        <authorList>
            <person name="Coleine C."/>
            <person name="Masonjones S."/>
            <person name="Stajich J.E."/>
        </authorList>
    </citation>
    <scope>NUCLEOTIDE SEQUENCE [LARGE SCALE GENOMIC DNA]</scope>
    <source>
        <strain evidence="2 3">CCFEE 5187</strain>
    </source>
</reference>
<accession>A0A4U0XVE2</accession>
<dbReference type="EMBL" id="NAJN01000052">
    <property type="protein sequence ID" value="TKA80621.1"/>
    <property type="molecule type" value="Genomic_DNA"/>
</dbReference>
<dbReference type="InterPro" id="IPR022198">
    <property type="entry name" value="DUF3723"/>
</dbReference>
<proteinExistence type="predicted"/>
<dbReference type="OrthoDB" id="5421195at2759"/>
<dbReference type="STRING" id="331657.A0A4U0XVE2"/>
<organism evidence="2 3">
    <name type="scientific">Cryomyces minteri</name>
    <dbReference type="NCBI Taxonomy" id="331657"/>
    <lineage>
        <taxon>Eukaryota</taxon>
        <taxon>Fungi</taxon>
        <taxon>Dikarya</taxon>
        <taxon>Ascomycota</taxon>
        <taxon>Pezizomycotina</taxon>
        <taxon>Dothideomycetes</taxon>
        <taxon>Dothideomycetes incertae sedis</taxon>
        <taxon>Cryomyces</taxon>
    </lineage>
</organism>
<name>A0A4U0XVE2_9PEZI</name>
<comment type="caution">
    <text evidence="2">The sequence shown here is derived from an EMBL/GenBank/DDBJ whole genome shotgun (WGS) entry which is preliminary data.</text>
</comment>
<feature type="compositionally biased region" description="Polar residues" evidence="1">
    <location>
        <begin position="630"/>
        <end position="644"/>
    </location>
</feature>
<feature type="compositionally biased region" description="Basic and acidic residues" evidence="1">
    <location>
        <begin position="595"/>
        <end position="612"/>
    </location>
</feature>
<sequence>MADSDAEPDRDEFHFTQKQAHYRGRAKVKLLHLAFEGEHVPGSRWVDEKNVQRLVQVFETEGCYRLEPEHFVPALVRQADLDHALAASGLTQAELLDCGTIPPTLSLPSQCSLLCLHGRHRVEAAHRHLGAFEKWWVVDLYIDDLPHDTITVLRTEYSNARAFCDGDVFRNLRFHQQRGDLAQAGKWLARLSSSKQRDVRKLLTKKDRLRKAFDDLLPFIGLWAPLQLGTFHRILTLNCDEELVHYLHHIQRTWSRILGSDESLRSLLDANTVYSLQLLAPRHSLRDDDEIRSRMEDGRLFPTVTDRAVRAKLLHNTQQVEGRIPSLHTFFEDTKYLEPCAKVVKALLPPGLKGSVRKAIEQRYTGRDQTPGYTTVQIDEHTNERVAAAEERSNVELGYRQLWPFAMRHFPQLSGINPRKDAGRPKPNVELRLELLPRFAKLACFLGVDSPEIAKMQSRDPVDSMVQEFLRKARPPDLYANDPSSFDGDVEQICAIVKRTHPRPLDHAPPATTDDVTPQPLLHRPSTATRPMKFRSDTSSSFGVKQDVFFAFFGRPSGIFDAGLAKRPQETLEVASPDSSDPWATAKSNLQYGSGEHHGRSDHEEQEQREQRTGSSPVFVPGESGAQVLSPATDQQPFSGITRNSQRHDEVIRGCIPPDADERTLTTLLRTPRSRPVILYFYETGFYLLAAEHSRLLQEQIADYANKHWFAIVFERARSFRHVRIGEELREVASHANLILVGQKEEHRRVNGNNDALSDSTIRAVLYLARMFLPTTETAAEFTSLSTQRVPPGSSRARTDLLSDILGTWPFSLAPTKVQQLLEAETG</sequence>
<dbReference type="Proteomes" id="UP000308768">
    <property type="component" value="Unassembled WGS sequence"/>
</dbReference>
<dbReference type="AlphaFoldDB" id="A0A4U0XVE2"/>
<feature type="region of interest" description="Disordered" evidence="1">
    <location>
        <begin position="501"/>
        <end position="539"/>
    </location>
</feature>
<gene>
    <name evidence="2" type="ORF">B0A49_04907</name>
</gene>
<evidence type="ECO:0000313" key="3">
    <source>
        <dbReference type="Proteomes" id="UP000308768"/>
    </source>
</evidence>
<evidence type="ECO:0000256" key="1">
    <source>
        <dbReference type="SAM" id="MobiDB-lite"/>
    </source>
</evidence>
<evidence type="ECO:0000313" key="2">
    <source>
        <dbReference type="EMBL" id="TKA80621.1"/>
    </source>
</evidence>
<dbReference type="Pfam" id="PF12520">
    <property type="entry name" value="DUF3723"/>
    <property type="match status" value="1"/>
</dbReference>
<keyword evidence="3" id="KW-1185">Reference proteome</keyword>